<keyword evidence="2" id="KW-1133">Transmembrane helix</keyword>
<dbReference type="AlphaFoldDB" id="A0A0G7ZN02"/>
<evidence type="ECO:0000313" key="3">
    <source>
        <dbReference type="EMBL" id="CRX36996.1"/>
    </source>
</evidence>
<organism evidence="3 4">
    <name type="scientific">Candidatus Hepatoplasma crinochetorum</name>
    <dbReference type="NCBI Taxonomy" id="295596"/>
    <lineage>
        <taxon>Bacteria</taxon>
        <taxon>Bacillati</taxon>
        <taxon>Mycoplasmatota</taxon>
        <taxon>Mollicutes</taxon>
        <taxon>Candidatus Hepatoplasmataceae</taxon>
        <taxon>Candidatus Hepatoplasma</taxon>
    </lineage>
</organism>
<evidence type="ECO:0000256" key="2">
    <source>
        <dbReference type="SAM" id="Phobius"/>
    </source>
</evidence>
<accession>A0A0G7ZN02</accession>
<keyword evidence="2" id="KW-0812">Transmembrane</keyword>
<evidence type="ECO:0000256" key="1">
    <source>
        <dbReference type="SAM" id="MobiDB-lite"/>
    </source>
</evidence>
<reference evidence="4" key="1">
    <citation type="submission" date="2015-05" db="EMBL/GenBank/DDBJ databases">
        <authorList>
            <person name="Collingro A."/>
        </authorList>
    </citation>
    <scope>NUCLEOTIDE SEQUENCE [LARGE SCALE GENOMIC DNA]</scope>
    <source>
        <strain evidence="4">Ps</strain>
    </source>
</reference>
<keyword evidence="4" id="KW-1185">Reference proteome</keyword>
<evidence type="ECO:0000313" key="4">
    <source>
        <dbReference type="Proteomes" id="UP000242141"/>
    </source>
</evidence>
<name>A0A0G7ZN02_9MOLU</name>
<sequence>MEMWLQYFLLHMFFLGIIILLIVIILFARWHIYGPKLNNKIKNWRVKSKTIFDKDKPKVQRGAIIENVEFQNQLKVKEQKAQSAQELLSIHKEQINYQKNVENLKSKIEQKNIKQQEKVQTKKERKELKTQLKNEQKELKAQIKTEKTKTQGKEKTKKNKKEK</sequence>
<feature type="compositionally biased region" description="Basic and acidic residues" evidence="1">
    <location>
        <begin position="116"/>
        <end position="154"/>
    </location>
</feature>
<feature type="region of interest" description="Disordered" evidence="1">
    <location>
        <begin position="116"/>
        <end position="163"/>
    </location>
</feature>
<protein>
    <submittedName>
        <fullName evidence="3">Uncharacterized protein</fullName>
    </submittedName>
</protein>
<feature type="transmembrane region" description="Helical" evidence="2">
    <location>
        <begin position="6"/>
        <end position="28"/>
    </location>
</feature>
<dbReference type="EMBL" id="CWGI01000001">
    <property type="protein sequence ID" value="CRX36996.1"/>
    <property type="molecule type" value="Genomic_DNA"/>
</dbReference>
<dbReference type="Proteomes" id="UP000242141">
    <property type="component" value="Unassembled WGS sequence"/>
</dbReference>
<keyword evidence="2" id="KW-0472">Membrane</keyword>
<gene>
    <name evidence="3" type="ORF">HEPPS_01960</name>
</gene>
<proteinExistence type="predicted"/>